<gene>
    <name evidence="6" type="ORF">PECUL_23A028917</name>
</gene>
<dbReference type="InterPro" id="IPR057645">
    <property type="entry name" value="TXNDC16_3rd"/>
</dbReference>
<dbReference type="Proteomes" id="UP001295444">
    <property type="component" value="Chromosome 13"/>
</dbReference>
<evidence type="ECO:0000313" key="7">
    <source>
        <dbReference type="Proteomes" id="UP001295444"/>
    </source>
</evidence>
<name>A0AAD1WYF7_PELCU</name>
<dbReference type="CDD" id="cd02961">
    <property type="entry name" value="PDI_a_family"/>
    <property type="match status" value="1"/>
</dbReference>
<evidence type="ECO:0000259" key="5">
    <source>
        <dbReference type="Pfam" id="PF24510"/>
    </source>
</evidence>
<evidence type="ECO:0000256" key="1">
    <source>
        <dbReference type="SAM" id="MobiDB-lite"/>
    </source>
</evidence>
<dbReference type="PANTHER" id="PTHR22699">
    <property type="entry name" value="THIOREDOXIN DOMAIN-CONTAINING PROTEIN 16"/>
    <property type="match status" value="1"/>
</dbReference>
<feature type="region of interest" description="Disordered" evidence="1">
    <location>
        <begin position="785"/>
        <end position="823"/>
    </location>
</feature>
<dbReference type="InterPro" id="IPR013766">
    <property type="entry name" value="Thioredoxin_domain"/>
</dbReference>
<dbReference type="InterPro" id="IPR057642">
    <property type="entry name" value="TXNDC16_2nd"/>
</dbReference>
<feature type="domain" description="TXNDC16 N-terminal" evidence="3">
    <location>
        <begin position="51"/>
        <end position="145"/>
    </location>
</feature>
<dbReference type="Pfam" id="PF00085">
    <property type="entry name" value="Thioredoxin"/>
    <property type="match status" value="1"/>
</dbReference>
<reference evidence="6" key="1">
    <citation type="submission" date="2022-03" db="EMBL/GenBank/DDBJ databases">
        <authorList>
            <person name="Alioto T."/>
            <person name="Alioto T."/>
            <person name="Gomez Garrido J."/>
        </authorList>
    </citation>
    <scope>NUCLEOTIDE SEQUENCE</scope>
</reference>
<proteinExistence type="predicted"/>
<keyword evidence="7" id="KW-1185">Reference proteome</keyword>
<dbReference type="InterPro" id="IPR036249">
    <property type="entry name" value="Thioredoxin-like_sf"/>
</dbReference>
<sequence>MTSDGDSECAGVREKHGCYQGNSEPGPCCHDSRLVKLDHIEISLILAKCSLLELTSNNYISTLHPGKICLLYFTKSDTSFFEELGDSVDALHDYGISVAKVNCGNEDSLYYCTKEIACLFRGTKLLREFPTDTLFDVNAIVANVLFVLLYNEMKYITSTSEFQDIESNMKGKKDVVFVYVRAIGIPEHRAVMEAAFVYGSLYQFVLTTETSLLENISRGRSDFVPAKLIYCHCKAVTSPTHECQRSSSDQPLSTLNIHRFLKLMNAPLVAEVSGDPDKFTSVHIQLGLPLVFIVCEKETYDADRETAEHVAWQLLGKAGVATLSRDTSGPYIPGNVNVGVKTVEEDVPIRYLLLDESQEIIDLIENTKNQKNEESAEKHIHGDQETQDDEVAEAVYRDRKRVLPLHLVPSLTAETFRMMVTSKPHSMVLFYASWETVSLTFLQSVLQMAEKYKDALDVSLGRVNCADMNDLCNEQNITDIPIAKIYQSGNDPLLYTGMMCADELARFLMLSKLDLPLRLPTMEDAENYLSAVFHKNNLPYHSFSALGIFTSHTEEAVDALTEAGKSLTGFINVAIYCGERASALSEKFGVSPPAILFTWSDDKTIYGVSLQSLTAEEIVHLIKHQSLGVFPEITVENFPSFFTPKKPLLLLFSDSRIGHRDGKSIQSLVRGRYLESYRTGWINLNNTPVGYGVLKRYFGFIPQLPVLVLIQFDVRSPVFALLSDQHLTEVNILYWLEMIKGGAELPIYSLLKHEWKAPLHDYDFLAIMDGTVPDFAAQKIPIKMKSQKVSTEGKEVQGPSASLRGTGPRFPANDKEPGTHPEL</sequence>
<dbReference type="Pfam" id="PF13848">
    <property type="entry name" value="Thioredoxin_6"/>
    <property type="match status" value="1"/>
</dbReference>
<dbReference type="Pfam" id="PF24508">
    <property type="entry name" value="TXNDC16_N"/>
    <property type="match status" value="1"/>
</dbReference>
<evidence type="ECO:0000313" key="6">
    <source>
        <dbReference type="EMBL" id="CAH2328987.1"/>
    </source>
</evidence>
<feature type="compositionally biased region" description="Basic and acidic residues" evidence="1">
    <location>
        <begin position="812"/>
        <end position="823"/>
    </location>
</feature>
<dbReference type="Gene3D" id="3.40.30.10">
    <property type="entry name" value="Glutaredoxin"/>
    <property type="match status" value="1"/>
</dbReference>
<evidence type="ECO:0000259" key="2">
    <source>
        <dbReference type="Pfam" id="PF00085"/>
    </source>
</evidence>
<accession>A0AAD1WYF7</accession>
<feature type="domain" description="TXNDC16 second thioredoxin-like" evidence="4">
    <location>
        <begin position="146"/>
        <end position="267"/>
    </location>
</feature>
<dbReference type="PANTHER" id="PTHR22699:SF1">
    <property type="entry name" value="THIOREDOXIN DOMAIN-CONTAINING PROTEIN 16"/>
    <property type="match status" value="1"/>
</dbReference>
<feature type="domain" description="TXNDC16 third thioredoxin-like" evidence="5">
    <location>
        <begin position="268"/>
        <end position="359"/>
    </location>
</feature>
<dbReference type="AlphaFoldDB" id="A0AAD1WYF7"/>
<organism evidence="6 7">
    <name type="scientific">Pelobates cultripes</name>
    <name type="common">Western spadefoot toad</name>
    <dbReference type="NCBI Taxonomy" id="61616"/>
    <lineage>
        <taxon>Eukaryota</taxon>
        <taxon>Metazoa</taxon>
        <taxon>Chordata</taxon>
        <taxon>Craniata</taxon>
        <taxon>Vertebrata</taxon>
        <taxon>Euteleostomi</taxon>
        <taxon>Amphibia</taxon>
        <taxon>Batrachia</taxon>
        <taxon>Anura</taxon>
        <taxon>Pelobatoidea</taxon>
        <taxon>Pelobatidae</taxon>
        <taxon>Pelobates</taxon>
    </lineage>
</organism>
<dbReference type="EMBL" id="OW240924">
    <property type="protein sequence ID" value="CAH2328987.1"/>
    <property type="molecule type" value="Genomic_DNA"/>
</dbReference>
<dbReference type="Pfam" id="PF24510">
    <property type="entry name" value="TXNDC16_3rd"/>
    <property type="match status" value="1"/>
</dbReference>
<evidence type="ECO:0000259" key="3">
    <source>
        <dbReference type="Pfam" id="PF24508"/>
    </source>
</evidence>
<dbReference type="Pfam" id="PF24509">
    <property type="entry name" value="TXNDC16_2nd"/>
    <property type="match status" value="1"/>
</dbReference>
<dbReference type="SUPFAM" id="SSF52833">
    <property type="entry name" value="Thioredoxin-like"/>
    <property type="match status" value="1"/>
</dbReference>
<dbReference type="InterPro" id="IPR040090">
    <property type="entry name" value="TXNDC16"/>
</dbReference>
<feature type="domain" description="Thioredoxin" evidence="2">
    <location>
        <begin position="410"/>
        <end position="508"/>
    </location>
</feature>
<dbReference type="InterPro" id="IPR057639">
    <property type="entry name" value="TXNDC16_N"/>
</dbReference>
<evidence type="ECO:0000259" key="4">
    <source>
        <dbReference type="Pfam" id="PF24509"/>
    </source>
</evidence>
<protein>
    <submittedName>
        <fullName evidence="6">Thioredoxin domain-containing 16</fullName>
    </submittedName>
</protein>